<dbReference type="RefSeq" id="XP_020127004.1">
    <property type="nucleotide sequence ID" value="XM_020277422.1"/>
</dbReference>
<dbReference type="AlphaFoldDB" id="A0A1J9QQL1"/>
<accession>A0A1J9QQL1</accession>
<reference evidence="3 4" key="1">
    <citation type="submission" date="2016-10" db="EMBL/GenBank/DDBJ databases">
        <title>Proteomics and genomics reveal pathogen-plant mechanisms compatible with a hemibiotrophic lifestyle of Diplodia corticola.</title>
        <authorList>
            <person name="Fernandes I."/>
            <person name="De Jonge R."/>
            <person name="Van De Peer Y."/>
            <person name="Devreese B."/>
            <person name="Alves A."/>
            <person name="Esteves A.C."/>
        </authorList>
    </citation>
    <scope>NUCLEOTIDE SEQUENCE [LARGE SCALE GENOMIC DNA]</scope>
    <source>
        <strain evidence="3 4">CBS 112549</strain>
    </source>
</reference>
<name>A0A1J9QQL1_9PEZI</name>
<gene>
    <name evidence="3" type="ORF">BKCO1_560006</name>
</gene>
<dbReference type="GeneID" id="31017683"/>
<evidence type="ECO:0000256" key="2">
    <source>
        <dbReference type="SAM" id="Phobius"/>
    </source>
</evidence>
<dbReference type="EMBL" id="MNUE01000056">
    <property type="protein sequence ID" value="OJD30744.1"/>
    <property type="molecule type" value="Genomic_DNA"/>
</dbReference>
<feature type="region of interest" description="Disordered" evidence="1">
    <location>
        <begin position="345"/>
        <end position="369"/>
    </location>
</feature>
<feature type="transmembrane region" description="Helical" evidence="2">
    <location>
        <begin position="20"/>
        <end position="41"/>
    </location>
</feature>
<evidence type="ECO:0000313" key="4">
    <source>
        <dbReference type="Proteomes" id="UP000183809"/>
    </source>
</evidence>
<dbReference type="OrthoDB" id="3821132at2759"/>
<sequence length="412" mass="46642">MQPPPHIPKQTPQIHIPLELHIHILAFVPSAPAWPLLAWLWRDCRQASALVRAAAERVWVDRHLPVLPLQRRGMMMGGAGVRVVFPLGVMAAAGGTVYAVEVVMRCVGFEGGEEEEDGGEGGKRRAVFRDVRPAECFGAGVLEATRARWREAVESWRGDDGDDGEGSSSAFQEVEHADDDDDDDDDAPTTEGKEKKARVKKKNKSKYTSLRPEAWRYWVEIRGLALDPELPDLRVDYEKMEISFDWRRMLDEFFGEEAYARRRLADMEALDNTRIEKELEGDAGAMASSCDGTHVPEKQTIRDGDVDGGTLLDKRRDVVEEPETEAYLAARRQRIKKWYRKRNGQRRLGDGDWSMSEEAVPPSSDDSAAERERVLEMLKLREDLAKDVSICDNADEVRAVYRWNTEHDGIDL</sequence>
<feature type="compositionally biased region" description="Basic and acidic residues" evidence="1">
    <location>
        <begin position="294"/>
        <end position="305"/>
    </location>
</feature>
<keyword evidence="2" id="KW-0812">Transmembrane</keyword>
<evidence type="ECO:0000256" key="1">
    <source>
        <dbReference type="SAM" id="MobiDB-lite"/>
    </source>
</evidence>
<organism evidence="3 4">
    <name type="scientific">Diplodia corticola</name>
    <dbReference type="NCBI Taxonomy" id="236234"/>
    <lineage>
        <taxon>Eukaryota</taxon>
        <taxon>Fungi</taxon>
        <taxon>Dikarya</taxon>
        <taxon>Ascomycota</taxon>
        <taxon>Pezizomycotina</taxon>
        <taxon>Dothideomycetes</taxon>
        <taxon>Dothideomycetes incertae sedis</taxon>
        <taxon>Botryosphaeriales</taxon>
        <taxon>Botryosphaeriaceae</taxon>
        <taxon>Diplodia</taxon>
    </lineage>
</organism>
<proteinExistence type="predicted"/>
<feature type="region of interest" description="Disordered" evidence="1">
    <location>
        <begin position="282"/>
        <end position="308"/>
    </location>
</feature>
<feature type="region of interest" description="Disordered" evidence="1">
    <location>
        <begin position="155"/>
        <end position="203"/>
    </location>
</feature>
<feature type="compositionally biased region" description="Acidic residues" evidence="1">
    <location>
        <begin position="176"/>
        <end position="188"/>
    </location>
</feature>
<comment type="caution">
    <text evidence="3">The sequence shown here is derived from an EMBL/GenBank/DDBJ whole genome shotgun (WGS) entry which is preliminary data.</text>
</comment>
<evidence type="ECO:0000313" key="3">
    <source>
        <dbReference type="EMBL" id="OJD30744.1"/>
    </source>
</evidence>
<dbReference type="Proteomes" id="UP000183809">
    <property type="component" value="Unassembled WGS sequence"/>
</dbReference>
<keyword evidence="2" id="KW-0472">Membrane</keyword>
<feature type="transmembrane region" description="Helical" evidence="2">
    <location>
        <begin position="79"/>
        <end position="100"/>
    </location>
</feature>
<keyword evidence="2" id="KW-1133">Transmembrane helix</keyword>
<keyword evidence="4" id="KW-1185">Reference proteome</keyword>
<protein>
    <submittedName>
        <fullName evidence="3">Uncharacterized protein</fullName>
    </submittedName>
</protein>